<proteinExistence type="predicted"/>
<evidence type="ECO:0000313" key="1">
    <source>
        <dbReference type="EMBL" id="MCS4280374.1"/>
    </source>
</evidence>
<organism evidence="1 2">
    <name type="scientific">Stenotrophomonas rhizophila</name>
    <dbReference type="NCBI Taxonomy" id="216778"/>
    <lineage>
        <taxon>Bacteria</taxon>
        <taxon>Pseudomonadati</taxon>
        <taxon>Pseudomonadota</taxon>
        <taxon>Gammaproteobacteria</taxon>
        <taxon>Lysobacterales</taxon>
        <taxon>Lysobacteraceae</taxon>
        <taxon>Stenotrophomonas</taxon>
    </lineage>
</organism>
<evidence type="ECO:0000313" key="2">
    <source>
        <dbReference type="Proteomes" id="UP001320691"/>
    </source>
</evidence>
<dbReference type="AlphaFoldDB" id="A0AAW5PJT3"/>
<dbReference type="EMBL" id="JANUEK010000005">
    <property type="protein sequence ID" value="MCS4280374.1"/>
    <property type="molecule type" value="Genomic_DNA"/>
</dbReference>
<dbReference type="RefSeq" id="WP_259261064.1">
    <property type="nucleotide sequence ID" value="NZ_JANUEK010000005.1"/>
</dbReference>
<name>A0AAW5PJT3_9GAMM</name>
<evidence type="ECO:0008006" key="3">
    <source>
        <dbReference type="Google" id="ProtNLM"/>
    </source>
</evidence>
<protein>
    <recommendedName>
        <fullName evidence="3">DUF1508 domain-containing protein</fullName>
    </recommendedName>
</protein>
<sequence length="84" mass="9469">MKSRAEKRKRWTSRAWKVSEKGNPHITSDGFRITVSPRGEDWACTLAALDNSTVLHARRNYKSQAEAKLAAFDHITRLQSTVGA</sequence>
<reference evidence="1" key="1">
    <citation type="submission" date="2022-08" db="EMBL/GenBank/DDBJ databases">
        <title>Genomic analyses of the natural microbiome of Caenorhabditis elegans.</title>
        <authorList>
            <person name="Samuel B."/>
        </authorList>
    </citation>
    <scope>NUCLEOTIDE SEQUENCE</scope>
    <source>
        <strain evidence="1">BIGb0277</strain>
    </source>
</reference>
<accession>A0AAW5PJT3</accession>
<dbReference type="Proteomes" id="UP001320691">
    <property type="component" value="Unassembled WGS sequence"/>
</dbReference>
<gene>
    <name evidence="1" type="ORF">M2412_002367</name>
</gene>
<comment type="caution">
    <text evidence="1">The sequence shown here is derived from an EMBL/GenBank/DDBJ whole genome shotgun (WGS) entry which is preliminary data.</text>
</comment>